<dbReference type="PANTHER" id="PTHR21634:SF9">
    <property type="entry name" value="RE13835P"/>
    <property type="match status" value="1"/>
</dbReference>
<evidence type="ECO:0000256" key="4">
    <source>
        <dbReference type="ARBA" id="ARBA00022490"/>
    </source>
</evidence>
<dbReference type="InterPro" id="IPR026156">
    <property type="entry name" value="FNIP_fam"/>
</dbReference>
<evidence type="ECO:0000259" key="8">
    <source>
        <dbReference type="PROSITE" id="PS51836"/>
    </source>
</evidence>
<accession>A0ABM1NF11</accession>
<protein>
    <submittedName>
        <fullName evidence="10">Folliculin-interacting protein 2</fullName>
    </submittedName>
</protein>
<proteinExistence type="inferred from homology"/>
<evidence type="ECO:0000256" key="6">
    <source>
        <dbReference type="ARBA" id="ARBA00023228"/>
    </source>
</evidence>
<dbReference type="Pfam" id="PF14636">
    <property type="entry name" value="FNIP_N"/>
    <property type="match status" value="1"/>
</dbReference>
<dbReference type="InterPro" id="IPR037545">
    <property type="entry name" value="DENN_FNIP1/2"/>
</dbReference>
<comment type="subcellular location">
    <subcellularLocation>
        <location evidence="1">Cytoplasm</location>
    </subcellularLocation>
    <subcellularLocation>
        <location evidence="2">Lysosome membrane</location>
    </subcellularLocation>
</comment>
<sequence length="1016" mass="114399">MAFFNKLFSSSRRKPNRRCHPDAREKLFTFSQDQVRVTVFRECDFRGRKLLFDSHSVEKILVPDEDVFVGDGRRRSFMETRNGYGYLYTKPSSDVAYLGELIFGSVGMSYRGTSYKIHSVANPNQQVICSMVFPSPRNRPPKMRNSAPSHIHVTSGNVERSIRLEDSGTSSATSCSDQSVLSTASDTLLVCKRTRSVPLDVPVLNSSLISSSGYGGDQSMSSISSGPQSIPIDLAQGNSCSGNLSKRWARTATTSLDRSLCNSEDHQRYQRGAHGSKIGLAIIVELGLQESLEEVLMEHAALIDSLLWRVRSGVEEAYVRHSVFVSSMFDIARSAGRWFVDLFTGAHQTANAWHSVIANCDSLFSITAGSTSGSHLCNRRQDEYNFFSISRFLRTSNEHARSDVAETFVRDLCELIEGVDTKHTNFFMSTLVTAVLTHHLGWVATSCPDFSGDKEAAKIQDAANPLWGQLTDLFGATGHPSKMSHTIITGPESKSELISKILKVLTYFIRCAGLTRRSLTRSDVEGENRTVDVICQINSCIPKENYKRYEDYLREIIKPEKQHQQQPHQQQQQNKHSLKKTKSNLNSLTLDKFTDLGLQVIGDEQQLIDITEAKQQIERVFSAKKEKGVIFVLGDDEKLIGLKEDDAKTETFPFKDSDFFEYNGRAEIKPSTSYTSILASLERPDVRAQSEPPELTKVKHNDQATKYRYSGVKFNLKQYPQIVKNYMQSKNIELSHLSHNQKKELEDCCSGFQDNIDFSKCELGEPLTTPSNASELEFTSDLVLEDRRREVKRVKEVVLTKPEFVRTTATNKEPEALKLVELPMPMSAEGEKKMMPLWAYTSSLMRGVGDHYVSDMVLQGTWAPKTEWEAKLKRDLISEARHPLVDQTVDEAVAVIGNVDTWNVHVMSSHTYVIDRKNTGVIVGMSQLVANMLESLLQMWRLRTPAEYCILHIEQRLQEFCMKSKAMAQMLLTTDFCSMELLTSALKLEVNDVPLLMAIASTHSPQVTQKYGICVQ</sequence>
<dbReference type="PANTHER" id="PTHR21634">
    <property type="entry name" value="RE13835P"/>
    <property type="match status" value="1"/>
</dbReference>
<keyword evidence="4" id="KW-0963">Cytoplasm</keyword>
<dbReference type="Pfam" id="PF14637">
    <property type="entry name" value="FNIP_M"/>
    <property type="match status" value="1"/>
</dbReference>
<keyword evidence="5" id="KW-0472">Membrane</keyword>
<dbReference type="GeneID" id="108568695"/>
<evidence type="ECO:0000256" key="5">
    <source>
        <dbReference type="ARBA" id="ARBA00023136"/>
    </source>
</evidence>
<organism evidence="9 10">
    <name type="scientific">Nicrophorus vespilloides</name>
    <name type="common">Boreal carrion beetle</name>
    <dbReference type="NCBI Taxonomy" id="110193"/>
    <lineage>
        <taxon>Eukaryota</taxon>
        <taxon>Metazoa</taxon>
        <taxon>Ecdysozoa</taxon>
        <taxon>Arthropoda</taxon>
        <taxon>Hexapoda</taxon>
        <taxon>Insecta</taxon>
        <taxon>Pterygota</taxon>
        <taxon>Neoptera</taxon>
        <taxon>Endopterygota</taxon>
        <taxon>Coleoptera</taxon>
        <taxon>Polyphaga</taxon>
        <taxon>Staphyliniformia</taxon>
        <taxon>Silphidae</taxon>
        <taxon>Nicrophorinae</taxon>
        <taxon>Nicrophorus</taxon>
    </lineage>
</organism>
<evidence type="ECO:0000256" key="7">
    <source>
        <dbReference type="SAM" id="MobiDB-lite"/>
    </source>
</evidence>
<evidence type="ECO:0000256" key="2">
    <source>
        <dbReference type="ARBA" id="ARBA00004656"/>
    </source>
</evidence>
<comment type="similarity">
    <text evidence="3">Belongs to the FNIP family.</text>
</comment>
<evidence type="ECO:0000313" key="10">
    <source>
        <dbReference type="RefSeq" id="XP_017785411.1"/>
    </source>
</evidence>
<evidence type="ECO:0000256" key="3">
    <source>
        <dbReference type="ARBA" id="ARBA00007541"/>
    </source>
</evidence>
<feature type="region of interest" description="Disordered" evidence="7">
    <location>
        <begin position="560"/>
        <end position="579"/>
    </location>
</feature>
<dbReference type="InterPro" id="IPR028085">
    <property type="entry name" value="FNIP_mid_dom"/>
</dbReference>
<keyword evidence="6" id="KW-0458">Lysosome</keyword>
<dbReference type="InterPro" id="IPR028086">
    <property type="entry name" value="FNIP_C_dom"/>
</dbReference>
<dbReference type="Pfam" id="PF14638">
    <property type="entry name" value="FNIP_C"/>
    <property type="match status" value="1"/>
</dbReference>
<evidence type="ECO:0000256" key="1">
    <source>
        <dbReference type="ARBA" id="ARBA00004496"/>
    </source>
</evidence>
<evidence type="ECO:0000313" key="9">
    <source>
        <dbReference type="Proteomes" id="UP000695000"/>
    </source>
</evidence>
<dbReference type="PRINTS" id="PR02073">
    <property type="entry name" value="FOLLICULNIP1"/>
</dbReference>
<dbReference type="Proteomes" id="UP000695000">
    <property type="component" value="Unplaced"/>
</dbReference>
<feature type="compositionally biased region" description="Low complexity" evidence="7">
    <location>
        <begin position="564"/>
        <end position="573"/>
    </location>
</feature>
<gene>
    <name evidence="10" type="primary">LOC108568695</name>
</gene>
<dbReference type="RefSeq" id="XP_017785411.1">
    <property type="nucleotide sequence ID" value="XM_017929922.1"/>
</dbReference>
<feature type="domain" description="UDENN FNIP1/2-type" evidence="8">
    <location>
        <begin position="30"/>
        <end position="1003"/>
    </location>
</feature>
<name>A0ABM1NF11_NICVS</name>
<dbReference type="PROSITE" id="PS51836">
    <property type="entry name" value="DENN_FNIP12"/>
    <property type="match status" value="1"/>
</dbReference>
<dbReference type="InterPro" id="IPR028084">
    <property type="entry name" value="FNIP_N_dom"/>
</dbReference>
<reference evidence="10" key="1">
    <citation type="submission" date="2025-08" db="UniProtKB">
        <authorList>
            <consortium name="RefSeq"/>
        </authorList>
    </citation>
    <scope>IDENTIFICATION</scope>
    <source>
        <tissue evidence="10">Whole Larva</tissue>
    </source>
</reference>
<keyword evidence="9" id="KW-1185">Reference proteome</keyword>